<dbReference type="Proteomes" id="UP000267029">
    <property type="component" value="Unassembled WGS sequence"/>
</dbReference>
<protein>
    <submittedName>
        <fullName evidence="3">Cyclin_C domain-containing protein</fullName>
    </submittedName>
</protein>
<keyword evidence="2" id="KW-1185">Reference proteome</keyword>
<reference evidence="1 2" key="2">
    <citation type="submission" date="2018-10" db="EMBL/GenBank/DDBJ databases">
        <authorList>
            <consortium name="Pathogen Informatics"/>
        </authorList>
    </citation>
    <scope>NUCLEOTIDE SEQUENCE [LARGE SCALE GENOMIC DNA]</scope>
</reference>
<accession>A0A0R3UAZ6</accession>
<name>A0A0R3UAZ6_MESCO</name>
<reference evidence="3" key="1">
    <citation type="submission" date="2017-02" db="UniProtKB">
        <authorList>
            <consortium name="WormBaseParasite"/>
        </authorList>
    </citation>
    <scope>IDENTIFICATION</scope>
</reference>
<dbReference type="AlphaFoldDB" id="A0A0R3UAZ6"/>
<evidence type="ECO:0000313" key="3">
    <source>
        <dbReference type="WBParaSite" id="MCOS_0000409401-mRNA-1"/>
    </source>
</evidence>
<dbReference type="WBParaSite" id="MCOS_0000409401-mRNA-1">
    <property type="protein sequence ID" value="MCOS_0000409401-mRNA-1"/>
    <property type="gene ID" value="MCOS_0000409401"/>
</dbReference>
<evidence type="ECO:0000313" key="1">
    <source>
        <dbReference type="EMBL" id="VDD78092.1"/>
    </source>
</evidence>
<gene>
    <name evidence="1" type="ORF">MCOS_LOCUS4095</name>
</gene>
<evidence type="ECO:0000313" key="2">
    <source>
        <dbReference type="Proteomes" id="UP000267029"/>
    </source>
</evidence>
<organism evidence="3">
    <name type="scientific">Mesocestoides corti</name>
    <name type="common">Flatworm</name>
    <dbReference type="NCBI Taxonomy" id="53468"/>
    <lineage>
        <taxon>Eukaryota</taxon>
        <taxon>Metazoa</taxon>
        <taxon>Spiralia</taxon>
        <taxon>Lophotrochozoa</taxon>
        <taxon>Platyhelminthes</taxon>
        <taxon>Cestoda</taxon>
        <taxon>Eucestoda</taxon>
        <taxon>Cyclophyllidea</taxon>
        <taxon>Mesocestoididae</taxon>
        <taxon>Mesocestoides</taxon>
    </lineage>
</organism>
<dbReference type="EMBL" id="UXSR01001267">
    <property type="protein sequence ID" value="VDD78092.1"/>
    <property type="molecule type" value="Genomic_DNA"/>
</dbReference>
<sequence>MDVIASVIYMSEIRQHNRITISLEDMLTHCESMNSSASVIPSTCNLPWLIPLSPPPSSPRPTHASCAFTPPIRAVDCSLHSN</sequence>
<proteinExistence type="predicted"/>